<dbReference type="EMBL" id="JANBPW010002745">
    <property type="protein sequence ID" value="KAJ1939760.1"/>
    <property type="molecule type" value="Genomic_DNA"/>
</dbReference>
<comment type="caution">
    <text evidence="1">The sequence shown here is derived from an EMBL/GenBank/DDBJ whole genome shotgun (WGS) entry which is preliminary data.</text>
</comment>
<gene>
    <name evidence="1" type="ORF">FBU59_004015</name>
</gene>
<proteinExistence type="predicted"/>
<name>A0ACC1J6Z4_9FUNG</name>
<organism evidence="1 2">
    <name type="scientific">Linderina macrospora</name>
    <dbReference type="NCBI Taxonomy" id="4868"/>
    <lineage>
        <taxon>Eukaryota</taxon>
        <taxon>Fungi</taxon>
        <taxon>Fungi incertae sedis</taxon>
        <taxon>Zoopagomycota</taxon>
        <taxon>Kickxellomycotina</taxon>
        <taxon>Kickxellomycetes</taxon>
        <taxon>Kickxellales</taxon>
        <taxon>Kickxellaceae</taxon>
        <taxon>Linderina</taxon>
    </lineage>
</organism>
<keyword evidence="2" id="KW-1185">Reference proteome</keyword>
<sequence length="112" mass="11410">MSELGSDSEEEEAESSASSSAGNSAVFEGANTAVASKSSGLGAGPIVGIVIGSAAIIGLISWIILYQVTKNKRGLSSANYLDIDKHGPGQDPYGSKVDLITTAAELAHMGRR</sequence>
<accession>A0ACC1J6Z4</accession>
<evidence type="ECO:0000313" key="1">
    <source>
        <dbReference type="EMBL" id="KAJ1939760.1"/>
    </source>
</evidence>
<reference evidence="1" key="1">
    <citation type="submission" date="2022-07" db="EMBL/GenBank/DDBJ databases">
        <title>Phylogenomic reconstructions and comparative analyses of Kickxellomycotina fungi.</title>
        <authorList>
            <person name="Reynolds N.K."/>
            <person name="Stajich J.E."/>
            <person name="Barry K."/>
            <person name="Grigoriev I.V."/>
            <person name="Crous P."/>
            <person name="Smith M.E."/>
        </authorList>
    </citation>
    <scope>NUCLEOTIDE SEQUENCE</scope>
    <source>
        <strain evidence="1">NRRL 5244</strain>
    </source>
</reference>
<dbReference type="Proteomes" id="UP001150603">
    <property type="component" value="Unassembled WGS sequence"/>
</dbReference>
<evidence type="ECO:0000313" key="2">
    <source>
        <dbReference type="Proteomes" id="UP001150603"/>
    </source>
</evidence>
<protein>
    <submittedName>
        <fullName evidence="1">Uncharacterized protein</fullName>
    </submittedName>
</protein>